<dbReference type="InterPro" id="IPR001173">
    <property type="entry name" value="Glyco_trans_2-like"/>
</dbReference>
<gene>
    <name evidence="4" type="ORF">E5983_02405</name>
</gene>
<dbReference type="PANTHER" id="PTHR22916:SF51">
    <property type="entry name" value="GLYCOSYLTRANSFERASE EPSH-RELATED"/>
    <property type="match status" value="1"/>
</dbReference>
<evidence type="ECO:0000313" key="4">
    <source>
        <dbReference type="EMBL" id="MVX58505.1"/>
    </source>
</evidence>
<organism evidence="4 5">
    <name type="scientific">Streptococcus danieliae</name>
    <dbReference type="NCBI Taxonomy" id="747656"/>
    <lineage>
        <taxon>Bacteria</taxon>
        <taxon>Bacillati</taxon>
        <taxon>Bacillota</taxon>
        <taxon>Bacilli</taxon>
        <taxon>Lactobacillales</taxon>
        <taxon>Streptococcaceae</taxon>
        <taxon>Streptococcus</taxon>
    </lineage>
</organism>
<evidence type="ECO:0000256" key="2">
    <source>
        <dbReference type="ARBA" id="ARBA00022679"/>
    </source>
</evidence>
<evidence type="ECO:0000256" key="1">
    <source>
        <dbReference type="ARBA" id="ARBA00022676"/>
    </source>
</evidence>
<evidence type="ECO:0000259" key="3">
    <source>
        <dbReference type="Pfam" id="PF00535"/>
    </source>
</evidence>
<keyword evidence="2 4" id="KW-0808">Transferase</keyword>
<keyword evidence="1" id="KW-0328">Glycosyltransferase</keyword>
<dbReference type="PANTHER" id="PTHR22916">
    <property type="entry name" value="GLYCOSYLTRANSFERASE"/>
    <property type="match status" value="1"/>
</dbReference>
<dbReference type="CDD" id="cd00761">
    <property type="entry name" value="Glyco_tranf_GTA_type"/>
    <property type="match status" value="1"/>
</dbReference>
<reference evidence="4 5" key="1">
    <citation type="submission" date="2019-12" db="EMBL/GenBank/DDBJ databases">
        <title>Microbes associate with the intestines of laboratory mice.</title>
        <authorList>
            <person name="Navarre W."/>
            <person name="Wong E."/>
        </authorList>
    </citation>
    <scope>NUCLEOTIDE SEQUENCE [LARGE SCALE GENOMIC DNA]</scope>
    <source>
        <strain evidence="4 5">NM51_B2-22</strain>
    </source>
</reference>
<evidence type="ECO:0000313" key="5">
    <source>
        <dbReference type="Proteomes" id="UP000461595"/>
    </source>
</evidence>
<proteinExistence type="predicted"/>
<sequence length="330" mass="38859">MKDPFLTIVVPVYQVEKYLERCIDSILNQNYQDYEIILVDDGSTDRSPEICDEYADKFECIQVVHKKNGGMSDARNTGTALAKGKYIYFIDSDDWLDSSCFEQVIPLVEDENYDLVCFGRQFVKSEYEALRQVAEPEIRSVTGYDAYLDMMNQGWITGFVTDKIYRVSLFRENSIEFPIGRYYEDLGVLYRILLNSNQVLLTNKVFYHYFLDNPNSITASWNQKKVQDMFEFYKDVHHSEIVLDNLQESDQHIADVYYVNGLIHVLSSIYKAGHEKECEYIVEDILNEIRKHPLTYKDMVKQPNRLKYLLYRLSLLKFAFKIQNILRANR</sequence>
<comment type="caution">
    <text evidence="4">The sequence shown here is derived from an EMBL/GenBank/DDBJ whole genome shotgun (WGS) entry which is preliminary data.</text>
</comment>
<dbReference type="EMBL" id="WSRS01000012">
    <property type="protein sequence ID" value="MVX58505.1"/>
    <property type="molecule type" value="Genomic_DNA"/>
</dbReference>
<dbReference type="InterPro" id="IPR029044">
    <property type="entry name" value="Nucleotide-diphossugar_trans"/>
</dbReference>
<dbReference type="GO" id="GO:0016757">
    <property type="term" value="F:glycosyltransferase activity"/>
    <property type="evidence" value="ECO:0007669"/>
    <property type="project" value="UniProtKB-KW"/>
</dbReference>
<protein>
    <submittedName>
        <fullName evidence="4">Glycosyltransferase</fullName>
    </submittedName>
</protein>
<dbReference type="SUPFAM" id="SSF53448">
    <property type="entry name" value="Nucleotide-diphospho-sugar transferases"/>
    <property type="match status" value="1"/>
</dbReference>
<dbReference type="Pfam" id="PF00535">
    <property type="entry name" value="Glycos_transf_2"/>
    <property type="match status" value="1"/>
</dbReference>
<feature type="domain" description="Glycosyltransferase 2-like" evidence="3">
    <location>
        <begin position="7"/>
        <end position="171"/>
    </location>
</feature>
<dbReference type="RefSeq" id="WP_160332329.1">
    <property type="nucleotide sequence ID" value="NZ_WSRS01000012.1"/>
</dbReference>
<dbReference type="Proteomes" id="UP000461595">
    <property type="component" value="Unassembled WGS sequence"/>
</dbReference>
<dbReference type="AlphaFoldDB" id="A0A7X3G7L8"/>
<dbReference type="Gene3D" id="3.90.550.10">
    <property type="entry name" value="Spore Coat Polysaccharide Biosynthesis Protein SpsA, Chain A"/>
    <property type="match status" value="1"/>
</dbReference>
<accession>A0A7X3G7L8</accession>
<name>A0A7X3G7L8_9STRE</name>
<dbReference type="OrthoDB" id="396512at2"/>